<protein>
    <recommendedName>
        <fullName evidence="4">DUF1754-domain-containing protein</fullName>
    </recommendedName>
</protein>
<name>A0ABR0KNQ1_9EURO</name>
<dbReference type="Pfam" id="PF08555">
    <property type="entry name" value="FAM32A"/>
    <property type="match status" value="1"/>
</dbReference>
<proteinExistence type="predicted"/>
<organism evidence="2 3">
    <name type="scientific">Lithohypha guttulata</name>
    <dbReference type="NCBI Taxonomy" id="1690604"/>
    <lineage>
        <taxon>Eukaryota</taxon>
        <taxon>Fungi</taxon>
        <taxon>Dikarya</taxon>
        <taxon>Ascomycota</taxon>
        <taxon>Pezizomycotina</taxon>
        <taxon>Eurotiomycetes</taxon>
        <taxon>Chaetothyriomycetidae</taxon>
        <taxon>Chaetothyriales</taxon>
        <taxon>Trichomeriaceae</taxon>
        <taxon>Lithohypha</taxon>
    </lineage>
</organism>
<dbReference type="PANTHER" id="PTHR13282">
    <property type="entry name" value="PROTEIN FAM32A"/>
    <property type="match status" value="1"/>
</dbReference>
<dbReference type="InterPro" id="IPR013865">
    <property type="entry name" value="FAM32A"/>
</dbReference>
<comment type="caution">
    <text evidence="2">The sequence shown here is derived from an EMBL/GenBank/DDBJ whole genome shotgun (WGS) entry which is preliminary data.</text>
</comment>
<evidence type="ECO:0000313" key="3">
    <source>
        <dbReference type="Proteomes" id="UP001345013"/>
    </source>
</evidence>
<evidence type="ECO:0000313" key="2">
    <source>
        <dbReference type="EMBL" id="KAK5100122.1"/>
    </source>
</evidence>
<accession>A0ABR0KNQ1</accession>
<feature type="region of interest" description="Disordered" evidence="1">
    <location>
        <begin position="1"/>
        <end position="64"/>
    </location>
</feature>
<dbReference type="PANTHER" id="PTHR13282:SF6">
    <property type="entry name" value="PROTEIN FAM32A"/>
    <property type="match status" value="1"/>
</dbReference>
<sequence>MAGDDYLSTPSAGKLKLKGVSDGRLDKKKRRKKPKPDADSTNAIPPLHSSDAASAESPKDNSIVLRTLADEDAQITKDNGREVGLFDGRTISPATATTITAEQCKPPEDVRDQLRTDVERRFEEQRRKRLEERLMRQGVKTHKQRVEELNKYLSGLSEHHDMPKIGPG</sequence>
<keyword evidence="3" id="KW-1185">Reference proteome</keyword>
<dbReference type="EMBL" id="JAVRRG010000008">
    <property type="protein sequence ID" value="KAK5100122.1"/>
    <property type="molecule type" value="Genomic_DNA"/>
</dbReference>
<gene>
    <name evidence="2" type="ORF">LTR24_001187</name>
</gene>
<reference evidence="2 3" key="1">
    <citation type="submission" date="2023-08" db="EMBL/GenBank/DDBJ databases">
        <title>Black Yeasts Isolated from many extreme environments.</title>
        <authorList>
            <person name="Coleine C."/>
            <person name="Stajich J.E."/>
            <person name="Selbmann L."/>
        </authorList>
    </citation>
    <scope>NUCLEOTIDE SEQUENCE [LARGE SCALE GENOMIC DNA]</scope>
    <source>
        <strain evidence="2 3">CCFEE 5885</strain>
    </source>
</reference>
<evidence type="ECO:0000256" key="1">
    <source>
        <dbReference type="SAM" id="MobiDB-lite"/>
    </source>
</evidence>
<dbReference type="Proteomes" id="UP001345013">
    <property type="component" value="Unassembled WGS sequence"/>
</dbReference>
<evidence type="ECO:0008006" key="4">
    <source>
        <dbReference type="Google" id="ProtNLM"/>
    </source>
</evidence>